<dbReference type="EMBL" id="BFAV01000019">
    <property type="protein sequence ID" value="GBF32220.1"/>
    <property type="molecule type" value="Genomic_DNA"/>
</dbReference>
<organism evidence="1 2">
    <name type="scientific">Desulfocucumis palustris</name>
    <dbReference type="NCBI Taxonomy" id="1898651"/>
    <lineage>
        <taxon>Bacteria</taxon>
        <taxon>Bacillati</taxon>
        <taxon>Bacillota</taxon>
        <taxon>Clostridia</taxon>
        <taxon>Eubacteriales</taxon>
        <taxon>Desulfocucumaceae</taxon>
        <taxon>Desulfocucumis</taxon>
    </lineage>
</organism>
<gene>
    <name evidence="1" type="ORF">DCCM_0411</name>
</gene>
<name>A0A2L2X873_9FIRM</name>
<evidence type="ECO:0008006" key="3">
    <source>
        <dbReference type="Google" id="ProtNLM"/>
    </source>
</evidence>
<sequence>MPIIQGRCLYNELSQKFLDAMESNGWVKVMSSIVDGVLKKTVNGKDMFIRFGAITANSNQVYVGPLEDYIRGTTGVTATLDKTVVGNTSTAAVHTLTVNTACTAAGTFNIDFSDNILNKQFLITVAAGNTTSIIATNIKNILAADIDIAAAYNVTVTTNIVTITKKIVGDIIITCQYDQGVNGVNGTKVNDGAQYFIYGSNVVAATSPVDYKFYIYNDHVIIVLTADPAINTAINAVAYIGKPSFYGIAETDNTASFFASSNTTLATVKPIKNRTGATFLPVYNIYCALPSTNPGQGDLYYMAPMEIGDAMDGIRGEMQHIYALPAAGVIHGDTITVGNEVYDVCVCGSTGNSSFAGSRVVALFNHFIA</sequence>
<evidence type="ECO:0000313" key="1">
    <source>
        <dbReference type="EMBL" id="GBF32220.1"/>
    </source>
</evidence>
<proteinExistence type="predicted"/>
<dbReference type="RefSeq" id="WP_104370781.1">
    <property type="nucleotide sequence ID" value="NZ_BFAV01000019.1"/>
</dbReference>
<dbReference type="OrthoDB" id="2565298at2"/>
<reference evidence="2" key="1">
    <citation type="submission" date="2018-02" db="EMBL/GenBank/DDBJ databases">
        <title>Genome sequence of Desulfocucumis palustris strain NAW-5.</title>
        <authorList>
            <person name="Watanabe M."/>
            <person name="Kojima H."/>
            <person name="Fukui M."/>
        </authorList>
    </citation>
    <scope>NUCLEOTIDE SEQUENCE [LARGE SCALE GENOMIC DNA]</scope>
    <source>
        <strain evidence="2">NAW-5</strain>
    </source>
</reference>
<keyword evidence="2" id="KW-1185">Reference proteome</keyword>
<protein>
    <recommendedName>
        <fullName evidence="3">Phage protein</fullName>
    </recommendedName>
</protein>
<dbReference type="Proteomes" id="UP000239549">
    <property type="component" value="Unassembled WGS sequence"/>
</dbReference>
<accession>A0A2L2X873</accession>
<dbReference type="AlphaFoldDB" id="A0A2L2X873"/>
<evidence type="ECO:0000313" key="2">
    <source>
        <dbReference type="Proteomes" id="UP000239549"/>
    </source>
</evidence>
<comment type="caution">
    <text evidence="1">The sequence shown here is derived from an EMBL/GenBank/DDBJ whole genome shotgun (WGS) entry which is preliminary data.</text>
</comment>